<name>A0A5M9N194_9EURO</name>
<keyword evidence="3 12" id="KW-0662">Pyridine nucleotide biosynthesis</keyword>
<dbReference type="InterPro" id="IPR027545">
    <property type="entry name" value="Kynurenine_monooxygenase"/>
</dbReference>
<dbReference type="HAMAP" id="MF_01971">
    <property type="entry name" value="Kynurenine_monooxygenase"/>
    <property type="match status" value="1"/>
</dbReference>
<comment type="cofactor">
    <cofactor evidence="1 12">
        <name>FAD</name>
        <dbReference type="ChEBI" id="CHEBI:57692"/>
    </cofactor>
</comment>
<dbReference type="GO" id="GO:0070189">
    <property type="term" value="P:kynurenine metabolic process"/>
    <property type="evidence" value="ECO:0007669"/>
    <property type="project" value="TreeGrafter"/>
</dbReference>
<dbReference type="EC" id="1.14.13.9" evidence="12"/>
<evidence type="ECO:0000256" key="2">
    <source>
        <dbReference type="ARBA" id="ARBA00022630"/>
    </source>
</evidence>
<evidence type="ECO:0000256" key="7">
    <source>
        <dbReference type="ARBA" id="ARBA00023002"/>
    </source>
</evidence>
<dbReference type="Gene3D" id="3.50.50.60">
    <property type="entry name" value="FAD/NAD(P)-binding domain"/>
    <property type="match status" value="1"/>
</dbReference>
<evidence type="ECO:0000256" key="6">
    <source>
        <dbReference type="ARBA" id="ARBA00022857"/>
    </source>
</evidence>
<evidence type="ECO:0000256" key="1">
    <source>
        <dbReference type="ARBA" id="ARBA00001974"/>
    </source>
</evidence>
<keyword evidence="10 12" id="KW-0472">Membrane</keyword>
<evidence type="ECO:0000313" key="15">
    <source>
        <dbReference type="EMBL" id="KAA8652858.1"/>
    </source>
</evidence>
<feature type="domain" description="FAD-binding" evidence="14">
    <location>
        <begin position="11"/>
        <end position="190"/>
    </location>
</feature>
<evidence type="ECO:0000313" key="16">
    <source>
        <dbReference type="Proteomes" id="UP000324241"/>
    </source>
</evidence>
<dbReference type="GO" id="GO:0034354">
    <property type="term" value="P:'de novo' NAD+ biosynthetic process from L-tryptophan"/>
    <property type="evidence" value="ECO:0007669"/>
    <property type="project" value="UniProtKB-UniRule"/>
</dbReference>
<dbReference type="InterPro" id="IPR036188">
    <property type="entry name" value="FAD/NAD-bd_sf"/>
</dbReference>
<proteinExistence type="inferred from homology"/>
<organism evidence="15 16">
    <name type="scientific">Aspergillus tanneri</name>
    <dbReference type="NCBI Taxonomy" id="1220188"/>
    <lineage>
        <taxon>Eukaryota</taxon>
        <taxon>Fungi</taxon>
        <taxon>Dikarya</taxon>
        <taxon>Ascomycota</taxon>
        <taxon>Pezizomycotina</taxon>
        <taxon>Eurotiomycetes</taxon>
        <taxon>Eurotiomycetidae</taxon>
        <taxon>Eurotiales</taxon>
        <taxon>Aspergillaceae</taxon>
        <taxon>Aspergillus</taxon>
        <taxon>Aspergillus subgen. Circumdati</taxon>
    </lineage>
</organism>
<keyword evidence="6 12" id="KW-0521">NADP</keyword>
<keyword evidence="4 12" id="KW-1000">Mitochondrion outer membrane</keyword>
<dbReference type="GO" id="GO:0005741">
    <property type="term" value="C:mitochondrial outer membrane"/>
    <property type="evidence" value="ECO:0007669"/>
    <property type="project" value="UniProtKB-SubCell"/>
</dbReference>
<evidence type="ECO:0000256" key="3">
    <source>
        <dbReference type="ARBA" id="ARBA00022642"/>
    </source>
</evidence>
<dbReference type="VEuPathDB" id="FungiDB:EYZ11_007596"/>
<dbReference type="InterPro" id="IPR002938">
    <property type="entry name" value="FAD-bd"/>
</dbReference>
<dbReference type="EMBL" id="QUQM01000002">
    <property type="protein sequence ID" value="KAA8652858.1"/>
    <property type="molecule type" value="Genomic_DNA"/>
</dbReference>
<dbReference type="RefSeq" id="XP_033432219.1">
    <property type="nucleotide sequence ID" value="XM_033566462.1"/>
</dbReference>
<keyword evidence="8 12" id="KW-0503">Monooxygenase</keyword>
<protein>
    <recommendedName>
        <fullName evidence="12">Kynurenine 3-monooxygenase</fullName>
        <ecNumber evidence="12">1.14.13.9</ecNumber>
    </recommendedName>
    <alternativeName>
        <fullName evidence="12">Biosynthesis of nicotinic acid protein 4</fullName>
    </alternativeName>
    <alternativeName>
        <fullName evidence="12">Kynurenine 3-hydroxylase</fullName>
    </alternativeName>
</protein>
<keyword evidence="7 12" id="KW-0560">Oxidoreductase</keyword>
<evidence type="ECO:0000256" key="9">
    <source>
        <dbReference type="ARBA" id="ARBA00023128"/>
    </source>
</evidence>
<dbReference type="PANTHER" id="PTHR46028:SF2">
    <property type="entry name" value="KYNURENINE 3-MONOOXYGENASE"/>
    <property type="match status" value="1"/>
</dbReference>
<dbReference type="SUPFAM" id="SSF51905">
    <property type="entry name" value="FAD/NAD(P)-binding domain"/>
    <property type="match status" value="1"/>
</dbReference>
<evidence type="ECO:0000256" key="13">
    <source>
        <dbReference type="SAM" id="Phobius"/>
    </source>
</evidence>
<dbReference type="GO" id="GO:0004502">
    <property type="term" value="F:kynurenine 3-monooxygenase activity"/>
    <property type="evidence" value="ECO:0007669"/>
    <property type="project" value="UniProtKB-UniRule"/>
</dbReference>
<dbReference type="PANTHER" id="PTHR46028">
    <property type="entry name" value="KYNURENINE 3-MONOOXYGENASE"/>
    <property type="match status" value="1"/>
</dbReference>
<comment type="catalytic activity">
    <reaction evidence="11 12">
        <text>L-kynurenine + NADPH + O2 + H(+) = 3-hydroxy-L-kynurenine + NADP(+) + H2O</text>
        <dbReference type="Rhea" id="RHEA:20545"/>
        <dbReference type="ChEBI" id="CHEBI:15377"/>
        <dbReference type="ChEBI" id="CHEBI:15378"/>
        <dbReference type="ChEBI" id="CHEBI:15379"/>
        <dbReference type="ChEBI" id="CHEBI:57783"/>
        <dbReference type="ChEBI" id="CHEBI:57959"/>
        <dbReference type="ChEBI" id="CHEBI:58125"/>
        <dbReference type="ChEBI" id="CHEBI:58349"/>
        <dbReference type="EC" id="1.14.13.9"/>
    </reaction>
</comment>
<evidence type="ECO:0000256" key="12">
    <source>
        <dbReference type="HAMAP-Rule" id="MF_03018"/>
    </source>
</evidence>
<dbReference type="FunFam" id="3.50.50.60:FF:000129">
    <property type="entry name" value="Kynurenine 3-monooxygenase"/>
    <property type="match status" value="1"/>
</dbReference>
<dbReference type="UniPathway" id="UPA00253">
    <property type="reaction ID" value="UER00328"/>
</dbReference>
<dbReference type="GO" id="GO:0019805">
    <property type="term" value="P:quinolinate biosynthetic process"/>
    <property type="evidence" value="ECO:0007669"/>
    <property type="project" value="UniProtKB-UniRule"/>
</dbReference>
<dbReference type="OrthoDB" id="10053569at2759"/>
<comment type="caution">
    <text evidence="15">The sequence shown here is derived from an EMBL/GenBank/DDBJ whole genome shotgun (WGS) entry which is preliminary data.</text>
</comment>
<evidence type="ECO:0000256" key="10">
    <source>
        <dbReference type="ARBA" id="ARBA00023136"/>
    </source>
</evidence>
<comment type="function">
    <text evidence="12">Catalyzes the hydroxylation of L-kynurenine (L-Kyn) to form 3-hydroxy-L-kynurenine (L-3OHKyn). Required for synthesis of quinolinic acid.</text>
</comment>
<accession>A0A5M9N194</accession>
<keyword evidence="13" id="KW-0812">Transmembrane</keyword>
<reference evidence="15 16" key="1">
    <citation type="submission" date="2019-08" db="EMBL/GenBank/DDBJ databases">
        <title>The genome sequence of a newly discovered highly antifungal drug resistant Aspergillus species, Aspergillus tanneri NIH 1004.</title>
        <authorList>
            <person name="Mounaud S."/>
            <person name="Singh I."/>
            <person name="Joardar V."/>
            <person name="Pakala S."/>
            <person name="Pakala S."/>
            <person name="Venepally P."/>
            <person name="Chung J.K."/>
            <person name="Losada L."/>
            <person name="Nierman W.C."/>
        </authorList>
    </citation>
    <scope>NUCLEOTIDE SEQUENCE [LARGE SCALE GENOMIC DNA]</scope>
    <source>
        <strain evidence="15 16">NIH1004</strain>
    </source>
</reference>
<comment type="subcellular location">
    <subcellularLocation>
        <location evidence="12">Mitochondrion outer membrane</location>
    </subcellularLocation>
</comment>
<comment type="pathway">
    <text evidence="12">Cofactor biosynthesis; NAD(+) biosynthesis; quinolinate from L-kynurenine: step 1/3.</text>
</comment>
<evidence type="ECO:0000256" key="11">
    <source>
        <dbReference type="ARBA" id="ARBA00047818"/>
    </source>
</evidence>
<gene>
    <name evidence="15" type="primary">BNA4_1</name>
    <name evidence="12" type="synonym">BNA4</name>
    <name evidence="15" type="ORF">ATNIH1004_001767</name>
</gene>
<keyword evidence="5 12" id="KW-0274">FAD</keyword>
<keyword evidence="13" id="KW-1133">Transmembrane helix</keyword>
<dbReference type="GO" id="GO:0006569">
    <property type="term" value="P:L-tryptophan catabolic process"/>
    <property type="evidence" value="ECO:0007669"/>
    <property type="project" value="UniProtKB-UniRule"/>
</dbReference>
<evidence type="ECO:0000259" key="14">
    <source>
        <dbReference type="Pfam" id="PF01494"/>
    </source>
</evidence>
<feature type="transmembrane region" description="Helical" evidence="13">
    <location>
        <begin position="451"/>
        <end position="475"/>
    </location>
</feature>
<dbReference type="Proteomes" id="UP000324241">
    <property type="component" value="Unassembled WGS sequence"/>
</dbReference>
<comment type="similarity">
    <text evidence="12">Belongs to the aromatic-ring hydroxylase family. KMO subfamily.</text>
</comment>
<dbReference type="AlphaFoldDB" id="A0A5M9N194"/>
<dbReference type="PRINTS" id="PR00420">
    <property type="entry name" value="RNGMNOXGNASE"/>
</dbReference>
<feature type="domain" description="FAD-binding" evidence="14">
    <location>
        <begin position="287"/>
        <end position="349"/>
    </location>
</feature>
<dbReference type="GO" id="GO:0071949">
    <property type="term" value="F:FAD binding"/>
    <property type="evidence" value="ECO:0007669"/>
    <property type="project" value="InterPro"/>
</dbReference>
<keyword evidence="2 12" id="KW-0285">Flavoprotein</keyword>
<dbReference type="GO" id="GO:0043420">
    <property type="term" value="P:anthranilate metabolic process"/>
    <property type="evidence" value="ECO:0007669"/>
    <property type="project" value="UniProtKB-UniRule"/>
</dbReference>
<evidence type="ECO:0000256" key="8">
    <source>
        <dbReference type="ARBA" id="ARBA00023033"/>
    </source>
</evidence>
<dbReference type="Pfam" id="PF01494">
    <property type="entry name" value="FAD_binding_3"/>
    <property type="match status" value="2"/>
</dbReference>
<evidence type="ECO:0000256" key="5">
    <source>
        <dbReference type="ARBA" id="ARBA00022827"/>
    </source>
</evidence>
<keyword evidence="9 12" id="KW-0496">Mitochondrion</keyword>
<dbReference type="GeneID" id="54324469"/>
<sequence length="482" mass="54402">MATGLKPGMQSVVVVGAGPVGSLAALYAASHHDNVEIYDIRPDDVQNPSCHSPMFRKSINFTLSERGLRAMRQSKHKGFVDAVAQAAIPMNGRMIHGKSASGRLQESFHPYDINGNTVYSVERMALNKALRKALEETPNIKIHFNHRFVRANFCARKAWFKQQEPSSPEVEVNFDFLIGADGVHSAVRYHMMKYAYTDYEQKYVDTRWCELRIPPSADGHFSLSPGQVHIWPSGDFTLVGFPCPDKSFNCTLFGPSARLDFIKSSPRAKLFDFFDTYFPGICPHRISRESLKTQFHENPHLPLVTVKCNPHHFGSSAVIIGDAAHAILPFYGQGLNAGMEDVRVLFNMLEKKGVYAASDPQARNEARSLAFQAYTAERVHDVHTIHNVAERAYFEIRQGVNTPIYRTRKYIEDSLQRHVPQLGWQTMHSRISFTEQRYSEIVRADQRQGKILAAGVALAFFLIVSIGMIIIGFLIDSMVYYE</sequence>
<evidence type="ECO:0000256" key="4">
    <source>
        <dbReference type="ARBA" id="ARBA00022787"/>
    </source>
</evidence>